<proteinExistence type="predicted"/>
<dbReference type="AlphaFoldDB" id="A0AAD8IMY0"/>
<gene>
    <name evidence="1" type="ORF">POM88_016803</name>
</gene>
<reference evidence="1" key="1">
    <citation type="submission" date="2023-02" db="EMBL/GenBank/DDBJ databases">
        <title>Genome of toxic invasive species Heracleum sosnowskyi carries increased number of genes despite the absence of recent whole-genome duplications.</title>
        <authorList>
            <person name="Schelkunov M."/>
            <person name="Shtratnikova V."/>
            <person name="Makarenko M."/>
            <person name="Klepikova A."/>
            <person name="Omelchenko D."/>
            <person name="Novikova G."/>
            <person name="Obukhova E."/>
            <person name="Bogdanov V."/>
            <person name="Penin A."/>
            <person name="Logacheva M."/>
        </authorList>
    </citation>
    <scope>NUCLEOTIDE SEQUENCE</scope>
    <source>
        <strain evidence="1">Hsosn_3</strain>
        <tissue evidence="1">Leaf</tissue>
    </source>
</reference>
<name>A0AAD8IMY0_9APIA</name>
<organism evidence="1 2">
    <name type="scientific">Heracleum sosnowskyi</name>
    <dbReference type="NCBI Taxonomy" id="360622"/>
    <lineage>
        <taxon>Eukaryota</taxon>
        <taxon>Viridiplantae</taxon>
        <taxon>Streptophyta</taxon>
        <taxon>Embryophyta</taxon>
        <taxon>Tracheophyta</taxon>
        <taxon>Spermatophyta</taxon>
        <taxon>Magnoliopsida</taxon>
        <taxon>eudicotyledons</taxon>
        <taxon>Gunneridae</taxon>
        <taxon>Pentapetalae</taxon>
        <taxon>asterids</taxon>
        <taxon>campanulids</taxon>
        <taxon>Apiales</taxon>
        <taxon>Apiaceae</taxon>
        <taxon>Apioideae</taxon>
        <taxon>apioid superclade</taxon>
        <taxon>Tordylieae</taxon>
        <taxon>Tordyliinae</taxon>
        <taxon>Heracleum</taxon>
    </lineage>
</organism>
<accession>A0AAD8IMY0</accession>
<evidence type="ECO:0000313" key="2">
    <source>
        <dbReference type="Proteomes" id="UP001237642"/>
    </source>
</evidence>
<comment type="caution">
    <text evidence="1">The sequence shown here is derived from an EMBL/GenBank/DDBJ whole genome shotgun (WGS) entry which is preliminary data.</text>
</comment>
<keyword evidence="2" id="KW-1185">Reference proteome</keyword>
<protein>
    <recommendedName>
        <fullName evidence="3">FAR1 domain-containing protein</fullName>
    </recommendedName>
</protein>
<evidence type="ECO:0000313" key="1">
    <source>
        <dbReference type="EMBL" id="KAK1388625.1"/>
    </source>
</evidence>
<reference evidence="1" key="2">
    <citation type="submission" date="2023-05" db="EMBL/GenBank/DDBJ databases">
        <authorList>
            <person name="Schelkunov M.I."/>
        </authorList>
    </citation>
    <scope>NUCLEOTIDE SEQUENCE</scope>
    <source>
        <strain evidence="1">Hsosn_3</strain>
        <tissue evidence="1">Leaf</tissue>
    </source>
</reference>
<sequence length="136" mass="15342">MITEDLLRISSNQGVSSSDSSHFSRLINDSTDHCSSNVSDDAISKCTVTPGGRRYYVLVAIDETCIPFVNKLFDSMEKGMNFYQEYGMLSGSNTRRSTEKIYDDDNIVRKYVVCSRSGFNEKKSIVPSKNNSQVRR</sequence>
<dbReference type="EMBL" id="JAUIZM010000004">
    <property type="protein sequence ID" value="KAK1388625.1"/>
    <property type="molecule type" value="Genomic_DNA"/>
</dbReference>
<evidence type="ECO:0008006" key="3">
    <source>
        <dbReference type="Google" id="ProtNLM"/>
    </source>
</evidence>
<dbReference type="Proteomes" id="UP001237642">
    <property type="component" value="Unassembled WGS sequence"/>
</dbReference>